<keyword evidence="1" id="KW-0732">Signal</keyword>
<proteinExistence type="predicted"/>
<name>A0ABY1N8Y3_9FLAO</name>
<keyword evidence="3" id="KW-1185">Reference proteome</keyword>
<dbReference type="Proteomes" id="UP001157960">
    <property type="component" value="Unassembled WGS sequence"/>
</dbReference>
<sequence>MKKIMTMAGFLFSLSIAAQVGINTVVPQATLDVTAKTTDGSKPEGLIAPRLTGDQIKAGDAQYKAEHTGAIVYATSAVTTPSAKTVNILSQGYYYFDGSVWQNMKGDSSNMVSSAVIRREGSSYSSLVASDLTKSINTLSITTSAPSPVFNLTSLTAADIGKVLYIQNNSGSNFLITYTDDVPMATNYTLPNTRGAVFIWGGNGWLRGSY</sequence>
<reference evidence="2 3" key="1">
    <citation type="submission" date="2017-05" db="EMBL/GenBank/DDBJ databases">
        <authorList>
            <person name="Varghese N."/>
            <person name="Submissions S."/>
        </authorList>
    </citation>
    <scope>NUCLEOTIDE SEQUENCE [LARGE SCALE GENOMIC DNA]</scope>
    <source>
        <strain evidence="2 3">DSM 28214</strain>
    </source>
</reference>
<gene>
    <name evidence="2" type="ORF">SAMN06264346_101214</name>
</gene>
<evidence type="ECO:0000313" key="2">
    <source>
        <dbReference type="EMBL" id="SMP03641.1"/>
    </source>
</evidence>
<comment type="caution">
    <text evidence="2">The sequence shown here is derived from an EMBL/GenBank/DDBJ whole genome shotgun (WGS) entry which is preliminary data.</text>
</comment>
<dbReference type="EMBL" id="FXTZ01000001">
    <property type="protein sequence ID" value="SMP03641.1"/>
    <property type="molecule type" value="Genomic_DNA"/>
</dbReference>
<evidence type="ECO:0000313" key="3">
    <source>
        <dbReference type="Proteomes" id="UP001157960"/>
    </source>
</evidence>
<protein>
    <submittedName>
        <fullName evidence="2">Uncharacterized protein</fullName>
    </submittedName>
</protein>
<accession>A0ABY1N8Y3</accession>
<dbReference type="RefSeq" id="WP_283420613.1">
    <property type="nucleotide sequence ID" value="NZ_FXTZ01000001.1"/>
</dbReference>
<organism evidence="2 3">
    <name type="scientific">Chryseobacterium profundimaris</name>
    <dbReference type="NCBI Taxonomy" id="1387275"/>
    <lineage>
        <taxon>Bacteria</taxon>
        <taxon>Pseudomonadati</taxon>
        <taxon>Bacteroidota</taxon>
        <taxon>Flavobacteriia</taxon>
        <taxon>Flavobacteriales</taxon>
        <taxon>Weeksellaceae</taxon>
        <taxon>Chryseobacterium group</taxon>
        <taxon>Chryseobacterium</taxon>
    </lineage>
</organism>
<feature type="signal peptide" evidence="1">
    <location>
        <begin position="1"/>
        <end position="18"/>
    </location>
</feature>
<feature type="chain" id="PRO_5045148983" evidence="1">
    <location>
        <begin position="19"/>
        <end position="210"/>
    </location>
</feature>
<evidence type="ECO:0000256" key="1">
    <source>
        <dbReference type="SAM" id="SignalP"/>
    </source>
</evidence>